<protein>
    <submittedName>
        <fullName evidence="1">Uncharacterized protein</fullName>
    </submittedName>
</protein>
<name>A0A2K8Z922_9BACT</name>
<proteinExistence type="predicted"/>
<keyword evidence="2" id="KW-1185">Reference proteome</keyword>
<dbReference type="KEGG" id="spir:CWM47_33665"/>
<accession>A0A2K8Z922</accession>
<dbReference type="AlphaFoldDB" id="A0A2K8Z922"/>
<sequence length="74" mass="8648">MLSLRECENVLNKRECKYSLEEIEFIKGVLDQLAEIEYQQYKNQLNESSYIYESIHGRSEGEWVQLTRSGSAVA</sequence>
<organism evidence="1 2">
    <name type="scientific">Spirosoma pollinicola</name>
    <dbReference type="NCBI Taxonomy" id="2057025"/>
    <lineage>
        <taxon>Bacteria</taxon>
        <taxon>Pseudomonadati</taxon>
        <taxon>Bacteroidota</taxon>
        <taxon>Cytophagia</taxon>
        <taxon>Cytophagales</taxon>
        <taxon>Cytophagaceae</taxon>
        <taxon>Spirosoma</taxon>
    </lineage>
</organism>
<evidence type="ECO:0000313" key="2">
    <source>
        <dbReference type="Proteomes" id="UP000232883"/>
    </source>
</evidence>
<gene>
    <name evidence="1" type="ORF">CWM47_33665</name>
</gene>
<dbReference type="EMBL" id="CP025096">
    <property type="protein sequence ID" value="AUD06358.1"/>
    <property type="molecule type" value="Genomic_DNA"/>
</dbReference>
<evidence type="ECO:0000313" key="1">
    <source>
        <dbReference type="EMBL" id="AUD06358.1"/>
    </source>
</evidence>
<reference evidence="1 2" key="1">
    <citation type="submission" date="2017-11" db="EMBL/GenBank/DDBJ databases">
        <title>Taxonomic description and genome sequences of Spirosoma HA7 sp. nov., isolated from pollen microhabitat of Corylus avellana.</title>
        <authorList>
            <person name="Ambika Manirajan B."/>
            <person name="Suarez C."/>
            <person name="Ratering S."/>
            <person name="Geissler-Plaum R."/>
            <person name="Cardinale M."/>
            <person name="Sylvia S."/>
        </authorList>
    </citation>
    <scope>NUCLEOTIDE SEQUENCE [LARGE SCALE GENOMIC DNA]</scope>
    <source>
        <strain evidence="1 2">HA7</strain>
    </source>
</reference>
<dbReference type="Proteomes" id="UP000232883">
    <property type="component" value="Chromosome"/>
</dbReference>